<accession>A0A9X1YF62</accession>
<comment type="caution">
    <text evidence="3">The sequence shown here is derived from an EMBL/GenBank/DDBJ whole genome shotgun (WGS) entry which is preliminary data.</text>
</comment>
<evidence type="ECO:0000256" key="1">
    <source>
        <dbReference type="SAM" id="MobiDB-lite"/>
    </source>
</evidence>
<evidence type="ECO:0000313" key="3">
    <source>
        <dbReference type="EMBL" id="MCK8787985.1"/>
    </source>
</evidence>
<dbReference type="Pfam" id="PF18013">
    <property type="entry name" value="Phage_lysozyme2"/>
    <property type="match status" value="1"/>
</dbReference>
<sequence length="1231" mass="130828">MADNAGLTTLTPEEAARLPGPRVNLPQVPAGGAAAQPGPVIEVAPRVPGEQPAAAGAGSAPPTGGGDGGAGGGGSGSVPLDAAPPPVAFVPDEAAPATPGAAPTETRDGWEVSPAEGYDPAARRPGQRNYPQWQRTDDARSGRATNGAPAPASPDAVTDRHVRVFQQLRREGLSEAAAAGIVANLHHESGVDADTRPGDGGASQFIAQWNGPRLAALRQFAGIPEGPIPEETQVRFILHELREGGPQEREAYRRLRAAGTAAEAAEAFSLLYERPAGREAEARARGRTAEAMLADLVAGRPVRLSAGPRGTVAGTTDDVVPARGVLDLLRRLGRITPDSMPLPRAQDFIDTAGGRIAVREATEAEAQEVADILGRPGGAPMRMVSTQGAYMPTDVGQFIGAVREANRPLFDRMRRSTQTAEEQIALAERIGLDGAVNRMLRRTPGQAHNSEELIAGTVALVNLQRETTEAAAALLTNPSPEAQRRFGLNFALTSAVAAQLNGAVAEAGRALGALRHVQHALNASPPEQLGQMAQRLGVLGQAGPDALRVGPAPNDEAIVDLLGGGEVLRTTAASWMALPDPRARTAMAQRGLLRRTADAIIEAYVNSLLMSPATHIRNLMGNATMGLWQLPERFLAGVIGTGRRAVRLGSAEQAYMGEAHAMLFGMYQGLGDAFRLSAEALRTGMPAGATSKLDLPQRSRISAEALGLSGTPGRAMDLFGTVMRTPGRALGAADVFFRTFGERGELYAQAWRERNRLMEAGLSADDAADRVAEYLAHPPERWRDAADATARNMTFQQEMGPALQALADAMQHPAAKLVVPFFSTPTNVARAVIQRSPLGLAVSPQVWADISAGGARADLAMSRIALGSTLMWWFSSAVMDGAGDPNFRLTGSAPGNPARAQAWRRQGFQEHSVCRREDGRWTCRSYAGADPLSGLVAMAADTANYLLDHPDADPGVLDTLQNAAVASAFGLYQYTLDQPFMQGVSDLARAMGSPNLDASQRFAATVQALSRAATNAVISPLTGGTLGGSLARATEAERRSAMPPTGDIARSNPLTRGFYEALERNPMLRQGDQPLLNVWGETVRPTEDGLWQLFWPIRSTSGRADQLEAVLYRLGGVLQLPGRNFPGTNVALDARQYNALLREMNSAGNAAARGGQTMREEMAERIGTGSFLDMDPGDQIQALRTIRDRRWEAARRRVLEDSPDLARRVERDRDFRRQFGRSPRDAEVGAE</sequence>
<reference evidence="3" key="1">
    <citation type="submission" date="2022-04" db="EMBL/GenBank/DDBJ databases">
        <title>Roseomonas acroporae sp. nov., isolated from coral Acropora digitifera.</title>
        <authorList>
            <person name="Sun H."/>
        </authorList>
    </citation>
    <scope>NUCLEOTIDE SEQUENCE</scope>
    <source>
        <strain evidence="3">NAR14</strain>
    </source>
</reference>
<feature type="region of interest" description="Disordered" evidence="1">
    <location>
        <begin position="1207"/>
        <end position="1231"/>
    </location>
</feature>
<feature type="compositionally biased region" description="Low complexity" evidence="1">
    <location>
        <begin position="89"/>
        <end position="104"/>
    </location>
</feature>
<dbReference type="AlphaFoldDB" id="A0A9X1YF62"/>
<dbReference type="RefSeq" id="WP_248670028.1">
    <property type="nucleotide sequence ID" value="NZ_JALPRX010000162.1"/>
</dbReference>
<keyword evidence="4" id="KW-1185">Reference proteome</keyword>
<protein>
    <submittedName>
        <fullName evidence="3">Phage tail tip lysozyme</fullName>
    </submittedName>
</protein>
<dbReference type="EMBL" id="JALPRX010000162">
    <property type="protein sequence ID" value="MCK8787985.1"/>
    <property type="molecule type" value="Genomic_DNA"/>
</dbReference>
<feature type="compositionally biased region" description="Low complexity" evidence="1">
    <location>
        <begin position="52"/>
        <end position="62"/>
    </location>
</feature>
<gene>
    <name evidence="3" type="ORF">M0638_26880</name>
</gene>
<evidence type="ECO:0000259" key="2">
    <source>
        <dbReference type="Pfam" id="PF18013"/>
    </source>
</evidence>
<feature type="region of interest" description="Disordered" evidence="1">
    <location>
        <begin position="1"/>
        <end position="157"/>
    </location>
</feature>
<evidence type="ECO:0000313" key="4">
    <source>
        <dbReference type="Proteomes" id="UP001139516"/>
    </source>
</evidence>
<proteinExistence type="predicted"/>
<feature type="compositionally biased region" description="Polar residues" evidence="1">
    <location>
        <begin position="1"/>
        <end position="11"/>
    </location>
</feature>
<dbReference type="Gene3D" id="1.10.530.10">
    <property type="match status" value="1"/>
</dbReference>
<dbReference type="Proteomes" id="UP001139516">
    <property type="component" value="Unassembled WGS sequence"/>
</dbReference>
<feature type="compositionally biased region" description="Gly residues" evidence="1">
    <location>
        <begin position="63"/>
        <end position="76"/>
    </location>
</feature>
<dbReference type="InterPro" id="IPR041219">
    <property type="entry name" value="Phage_lysozyme2"/>
</dbReference>
<name>A0A9X1YF62_9PROT</name>
<organism evidence="3 4">
    <name type="scientific">Roseomonas acroporae</name>
    <dbReference type="NCBI Taxonomy" id="2937791"/>
    <lineage>
        <taxon>Bacteria</taxon>
        <taxon>Pseudomonadati</taxon>
        <taxon>Pseudomonadota</taxon>
        <taxon>Alphaproteobacteria</taxon>
        <taxon>Acetobacterales</taxon>
        <taxon>Roseomonadaceae</taxon>
        <taxon>Roseomonas</taxon>
    </lineage>
</organism>
<feature type="compositionally biased region" description="Low complexity" evidence="1">
    <location>
        <begin position="26"/>
        <end position="40"/>
    </location>
</feature>
<feature type="domain" description="Phage tail lysozyme" evidence="2">
    <location>
        <begin position="162"/>
        <end position="294"/>
    </location>
</feature>